<dbReference type="Pfam" id="PF08951">
    <property type="entry name" value="EntA_Immun"/>
    <property type="match status" value="1"/>
</dbReference>
<dbReference type="InterPro" id="IPR015046">
    <property type="entry name" value="LciA_Immunity-like"/>
</dbReference>
<evidence type="ECO:0000313" key="3">
    <source>
        <dbReference type="Proteomes" id="UP000664357"/>
    </source>
</evidence>
<comment type="caution">
    <text evidence="2">The sequence shown here is derived from an EMBL/GenBank/DDBJ whole genome shotgun (WGS) entry which is preliminary data.</text>
</comment>
<reference evidence="2 3" key="1">
    <citation type="submission" date="2024-02" db="EMBL/GenBank/DDBJ databases">
        <title>The Genome Sequence of Enterococcus sp. DIV0159.</title>
        <authorList>
            <person name="Earl A."/>
            <person name="Manson A."/>
            <person name="Gilmore M."/>
            <person name="Sanders J."/>
            <person name="Shea T."/>
            <person name="Howe W."/>
            <person name="Livny J."/>
            <person name="Cuomo C."/>
            <person name="Neafsey D."/>
            <person name="Birren B."/>
        </authorList>
    </citation>
    <scope>NUCLEOTIDE SEQUENCE [LARGE SCALE GENOMIC DNA]</scope>
    <source>
        <strain evidence="2 3">665A</strain>
    </source>
</reference>
<dbReference type="SUPFAM" id="SSF109797">
    <property type="entry name" value="Bacteriocin immunity protein-like"/>
    <property type="match status" value="1"/>
</dbReference>
<protein>
    <recommendedName>
        <fullName evidence="4">Bacteriocin immunity protein</fullName>
    </recommendedName>
</protein>
<sequence>MKREEKVTQMMDQISAAYADEAVKQRPELQDILLENAALLEKNGEYQLVATKLCKAISWYYLSYRQDFPKAIGILYNQVKGEAVKYDAVAISALMMPLWF</sequence>
<evidence type="ECO:0000256" key="1">
    <source>
        <dbReference type="ARBA" id="ARBA00023025"/>
    </source>
</evidence>
<proteinExistence type="predicted"/>
<dbReference type="InterPro" id="IPR023130">
    <property type="entry name" value="Ta0600-like_sf"/>
</dbReference>
<gene>
    <name evidence="2" type="ORF">JZO67_003068</name>
</gene>
<dbReference type="Gene3D" id="1.20.1440.50">
    <property type="entry name" value="Ta0600-like"/>
    <property type="match status" value="1"/>
</dbReference>
<dbReference type="Proteomes" id="UP000664357">
    <property type="component" value="Unassembled WGS sequence"/>
</dbReference>
<keyword evidence="3" id="KW-1185">Reference proteome</keyword>
<evidence type="ECO:0008006" key="4">
    <source>
        <dbReference type="Google" id="ProtNLM"/>
    </source>
</evidence>
<organism evidence="2 3">
    <name type="scientific">Candidatus Enterococcus ferrettii</name>
    <dbReference type="NCBI Taxonomy" id="2815324"/>
    <lineage>
        <taxon>Bacteria</taxon>
        <taxon>Bacillati</taxon>
        <taxon>Bacillota</taxon>
        <taxon>Bacilli</taxon>
        <taxon>Lactobacillales</taxon>
        <taxon>Enterococcaceae</taxon>
        <taxon>Enterococcus</taxon>
    </lineage>
</organism>
<keyword evidence="1" id="KW-0079">Bacteriocin immunity</keyword>
<evidence type="ECO:0000313" key="2">
    <source>
        <dbReference type="EMBL" id="MEO1771094.1"/>
    </source>
</evidence>
<name>A0ABV0ER20_9ENTE</name>
<dbReference type="RefSeq" id="WP_207703381.1">
    <property type="nucleotide sequence ID" value="NZ_JAFREL020000002.1"/>
</dbReference>
<accession>A0ABV0ER20</accession>
<dbReference type="EMBL" id="JAFREL020000002">
    <property type="protein sequence ID" value="MEO1771094.1"/>
    <property type="molecule type" value="Genomic_DNA"/>
</dbReference>